<dbReference type="Pfam" id="PF12796">
    <property type="entry name" value="Ank_2"/>
    <property type="match status" value="2"/>
</dbReference>
<dbReference type="PANTHER" id="PTHR24201">
    <property type="entry name" value="ANK_REP_REGION DOMAIN-CONTAINING PROTEIN"/>
    <property type="match status" value="1"/>
</dbReference>
<feature type="region of interest" description="Disordered" evidence="4">
    <location>
        <begin position="1"/>
        <end position="22"/>
    </location>
</feature>
<sequence>MTNSNSILPSPPSSPIEATPRKRSYSISFIQNETSQEPIKKHRTINSDTLRIYLEKQGSPNTCDQHHYRSLLSWACIGRSAESIEQLMDCNHLDINLPSGPHHTTALHEACLAGFTQGVKLLLQHPDIDVNKLDGRGRTAVHCATQSNHLACLQLLYQMGHARLDLFCGEGRLAIHTAVLYGYHDCVEFLLASNSPIDMINTVNTLDYKSTLELAIVAGYSSTLELLLQHSSGHQKKTGLVSLAVEWNRIECLQLLIQYGCCLDDNSLLKAVQQRKIDMVRALINAGAQPCLSSGYNPSFLYAANHGFLNMIPLLLTLNTSKSCIQQAFVLASTIGLRDPLTSVIVQTLKSLATKKYQKK</sequence>
<dbReference type="SUPFAM" id="SSF48403">
    <property type="entry name" value="Ankyrin repeat"/>
    <property type="match status" value="1"/>
</dbReference>
<comment type="caution">
    <text evidence="5">The sequence shown here is derived from an EMBL/GenBank/DDBJ whole genome shotgun (WGS) entry which is preliminary data.</text>
</comment>
<evidence type="ECO:0000256" key="3">
    <source>
        <dbReference type="PROSITE-ProRule" id="PRU00023"/>
    </source>
</evidence>
<dbReference type="AlphaFoldDB" id="A0A367J433"/>
<dbReference type="PROSITE" id="PS50088">
    <property type="entry name" value="ANK_REPEAT"/>
    <property type="match status" value="1"/>
</dbReference>
<dbReference type="OrthoDB" id="341259at2759"/>
<dbReference type="STRING" id="4846.A0A367J433"/>
<keyword evidence="6" id="KW-1185">Reference proteome</keyword>
<evidence type="ECO:0000313" key="6">
    <source>
        <dbReference type="Proteomes" id="UP000253551"/>
    </source>
</evidence>
<dbReference type="InterPro" id="IPR036770">
    <property type="entry name" value="Ankyrin_rpt-contain_sf"/>
</dbReference>
<dbReference type="Gene3D" id="1.25.40.20">
    <property type="entry name" value="Ankyrin repeat-containing domain"/>
    <property type="match status" value="2"/>
</dbReference>
<dbReference type="EMBL" id="PJQM01004373">
    <property type="protein sequence ID" value="RCH84688.1"/>
    <property type="molecule type" value="Genomic_DNA"/>
</dbReference>
<evidence type="ECO:0000256" key="4">
    <source>
        <dbReference type="SAM" id="MobiDB-lite"/>
    </source>
</evidence>
<evidence type="ECO:0000256" key="2">
    <source>
        <dbReference type="ARBA" id="ARBA00023043"/>
    </source>
</evidence>
<feature type="repeat" description="ANK" evidence="3">
    <location>
        <begin position="170"/>
        <end position="202"/>
    </location>
</feature>
<name>A0A367J433_RHIST</name>
<accession>A0A367J433</accession>
<keyword evidence="1" id="KW-0677">Repeat</keyword>
<reference evidence="5 6" key="1">
    <citation type="journal article" date="2018" name="G3 (Bethesda)">
        <title>Phylogenetic and Phylogenomic Definition of Rhizopus Species.</title>
        <authorList>
            <person name="Gryganskyi A.P."/>
            <person name="Golan J."/>
            <person name="Dolatabadi S."/>
            <person name="Mondo S."/>
            <person name="Robb S."/>
            <person name="Idnurm A."/>
            <person name="Muszewska A."/>
            <person name="Steczkiewicz K."/>
            <person name="Masonjones S."/>
            <person name="Liao H.L."/>
            <person name="Gajdeczka M.T."/>
            <person name="Anike F."/>
            <person name="Vuek A."/>
            <person name="Anishchenko I.M."/>
            <person name="Voigt K."/>
            <person name="de Hoog G.S."/>
            <person name="Smith M.E."/>
            <person name="Heitman J."/>
            <person name="Vilgalys R."/>
            <person name="Stajich J.E."/>
        </authorList>
    </citation>
    <scope>NUCLEOTIDE SEQUENCE [LARGE SCALE GENOMIC DNA]</scope>
    <source>
        <strain evidence="5 6">LSU 92-RS-03</strain>
    </source>
</reference>
<dbReference type="SMART" id="SM00248">
    <property type="entry name" value="ANK"/>
    <property type="match status" value="7"/>
</dbReference>
<organism evidence="5 6">
    <name type="scientific">Rhizopus stolonifer</name>
    <name type="common">Rhizopus nigricans</name>
    <dbReference type="NCBI Taxonomy" id="4846"/>
    <lineage>
        <taxon>Eukaryota</taxon>
        <taxon>Fungi</taxon>
        <taxon>Fungi incertae sedis</taxon>
        <taxon>Mucoromycota</taxon>
        <taxon>Mucoromycotina</taxon>
        <taxon>Mucoromycetes</taxon>
        <taxon>Mucorales</taxon>
        <taxon>Mucorineae</taxon>
        <taxon>Rhizopodaceae</taxon>
        <taxon>Rhizopus</taxon>
    </lineage>
</organism>
<gene>
    <name evidence="5" type="ORF">CU098_007830</name>
</gene>
<dbReference type="InterPro" id="IPR002110">
    <property type="entry name" value="Ankyrin_rpt"/>
</dbReference>
<keyword evidence="2 3" id="KW-0040">ANK repeat</keyword>
<evidence type="ECO:0000313" key="5">
    <source>
        <dbReference type="EMBL" id="RCH84688.1"/>
    </source>
</evidence>
<proteinExistence type="predicted"/>
<dbReference type="InterPro" id="IPR050776">
    <property type="entry name" value="Ank_Repeat/CDKN_Inhibitor"/>
</dbReference>
<evidence type="ECO:0000256" key="1">
    <source>
        <dbReference type="ARBA" id="ARBA00022737"/>
    </source>
</evidence>
<dbReference type="Proteomes" id="UP000253551">
    <property type="component" value="Unassembled WGS sequence"/>
</dbReference>
<protein>
    <submittedName>
        <fullName evidence="5">Uncharacterized protein</fullName>
    </submittedName>
</protein>